<dbReference type="AlphaFoldDB" id="A0A2R4WZ75"/>
<proteinExistence type="predicted"/>
<dbReference type="Proteomes" id="UP000244727">
    <property type="component" value="Chromosome"/>
</dbReference>
<protein>
    <submittedName>
        <fullName evidence="1">Uncharacterized protein</fullName>
    </submittedName>
</protein>
<evidence type="ECO:0000313" key="2">
    <source>
        <dbReference type="Proteomes" id="UP000244727"/>
    </source>
</evidence>
<dbReference type="EMBL" id="CP028858">
    <property type="protein sequence ID" value="AWB26840.1"/>
    <property type="molecule type" value="Genomic_DNA"/>
</dbReference>
<evidence type="ECO:0000313" key="1">
    <source>
        <dbReference type="EMBL" id="AWB26840.1"/>
    </source>
</evidence>
<dbReference type="RefSeq" id="WP_108381209.1">
    <property type="nucleotide sequence ID" value="NZ_CP028858.1"/>
</dbReference>
<name>A0A2R4WZ75_9EURY</name>
<dbReference type="GeneID" id="36511534"/>
<dbReference type="KEGG" id="harc:HARCEL1_03465"/>
<reference evidence="1 2" key="1">
    <citation type="submission" date="2018-04" db="EMBL/GenBank/DDBJ databases">
        <title>Halococcoides cellulosivorans gen. nov., sp. nov., an extremely halophilic cellulose-utilizing haloarchaeon from hypersaline lakes.</title>
        <authorList>
            <person name="Sorokin D.Y."/>
            <person name="Toshchakov S.V."/>
            <person name="Samarov N.I."/>
            <person name="Korzhenkov A."/>
            <person name="Kublanov I.V."/>
        </authorList>
    </citation>
    <scope>NUCLEOTIDE SEQUENCE [LARGE SCALE GENOMIC DNA]</scope>
    <source>
        <strain evidence="1 2">HArcel1</strain>
    </source>
</reference>
<organism evidence="1 2">
    <name type="scientific">Halococcoides cellulosivorans</name>
    <dbReference type="NCBI Taxonomy" id="1679096"/>
    <lineage>
        <taxon>Archaea</taxon>
        <taxon>Methanobacteriati</taxon>
        <taxon>Methanobacteriota</taxon>
        <taxon>Stenosarchaea group</taxon>
        <taxon>Halobacteria</taxon>
        <taxon>Halobacteriales</taxon>
        <taxon>Haloarculaceae</taxon>
        <taxon>Halococcoides</taxon>
    </lineage>
</organism>
<sequence length="267" mass="28785">MHAVPDLPAPHDAPALFESGHLWLSEWLPGPLLRARLDASGQIRVDGARGRIDDRDPPVDLRWPIRALRTDLDRAALREATADPSAVTLVLVAPRNEGLDYDWTALPPIVGVAIHDAARDRWLAPDAAERAFEGIGLATLPTIARERRARDFDPESIAIPDSSVRDGPAAGVLIRNKRGDHALVTDVGSGESDPLPDDPDVAAEHLVTDARLDRAIELASDRSAVADRLFELLVREEWAAIDAVVDPSDLRGALGGRVATALADRGE</sequence>
<keyword evidence="2" id="KW-1185">Reference proteome</keyword>
<gene>
    <name evidence="1" type="ORF">HARCEL1_03465</name>
</gene>
<accession>A0A2R4WZ75</accession>